<protein>
    <recommendedName>
        <fullName evidence="4">Fucose-specific lectin</fullName>
    </recommendedName>
</protein>
<evidence type="ECO:0008006" key="4">
    <source>
        <dbReference type="Google" id="ProtNLM"/>
    </source>
</evidence>
<evidence type="ECO:0000313" key="3">
    <source>
        <dbReference type="Proteomes" id="UP000245535"/>
    </source>
</evidence>
<evidence type="ECO:0000256" key="1">
    <source>
        <dbReference type="SAM" id="MobiDB-lite"/>
    </source>
</evidence>
<comment type="caution">
    <text evidence="2">The sequence shown here is derived from an EMBL/GenBank/DDBJ whole genome shotgun (WGS) entry which is preliminary data.</text>
</comment>
<accession>A0A315YY24</accession>
<dbReference type="Proteomes" id="UP000245535">
    <property type="component" value="Unassembled WGS sequence"/>
</dbReference>
<dbReference type="OrthoDB" id="2482758at2"/>
<keyword evidence="3" id="KW-1185">Reference proteome</keyword>
<dbReference type="SUPFAM" id="SSF89372">
    <property type="entry name" value="Fucose-specific lectin"/>
    <property type="match status" value="1"/>
</dbReference>
<organism evidence="2 3">
    <name type="scientific">Sediminitomix flava</name>
    <dbReference type="NCBI Taxonomy" id="379075"/>
    <lineage>
        <taxon>Bacteria</taxon>
        <taxon>Pseudomonadati</taxon>
        <taxon>Bacteroidota</taxon>
        <taxon>Cytophagia</taxon>
        <taxon>Cytophagales</taxon>
        <taxon>Flammeovirgaceae</taxon>
        <taxon>Sediminitomix</taxon>
    </lineage>
</organism>
<feature type="region of interest" description="Disordered" evidence="1">
    <location>
        <begin position="1146"/>
        <end position="1190"/>
    </location>
</feature>
<gene>
    <name evidence="2" type="ORF">BC781_1104</name>
</gene>
<dbReference type="EMBL" id="QGDO01000010">
    <property type="protein sequence ID" value="PWJ34963.1"/>
    <property type="molecule type" value="Genomic_DNA"/>
</dbReference>
<sequence>MSTSNSRPNQPATISANAQLMQNYAIPSAPLGAWSMFAVGHEVGEQGKSQIHLYGVSDGNSNKVYHVFKNIKSDTGWSKEQLSFDNSNLDVQQIVCGIDPEDGKSVVFVQAKDTSSNEYQVYFQKNGTSSWYQVGKFPSGADHQYLSCGAMNNKLVLMASYNSTNKSKVKQIDWKNKSSDWSDISNDVCKIYCINVGAGVDKDGNPKDGVWASVKDSSGEHKLTFFDGKSKDGVTLGYKQKDSYYNKVQAPPTSSKNYSETFGMTEKGGLYDVIGSKKYTIFSHQSEITDFSIVQPNLEVNVKGETYKDDKWHAFGVNDQNQLLHSYTTPSSSNNWKDAIPFMDSISKVQSIVTKDFVSVFVMNTNGYITELQREAITSEWRKVPIYIPKEFPSKAIDDIDYLTVGNSQANEDGTPDFHVGSIKSSNGCVHRYSESEATPDDVYLPEIWDLRDDNNNIIKVDQITSASDVNGQTVFFIMDHNRRIYYRRMENLEWTYVYQLASDTDYRKIVAGIISYEGEEKLRLLASYTLSSDRKSQVISIDWEGDHSSKELTNHYDKIFDVSIGKTSLGDGFFASIQDETKDEHYSVRFYLYGNKNPQKYYRKNNDHHYKSVYGVNVPKRFEDEVFVRDYYGNLSYTQIVSGKSKTTQIASNISDAQVALSKKKDTSYVLSLFVTDNDHKAYQYNLKTDSKWSHEQVAKNIQYLSLGCNPWTGRWVQCFGATQDAHLVVLASDKWSKDYKGETINKVTDADLDTPEEFESYTSEVTIGDLNGIGVAGQKVHFLPLDDATRVDVNGIVYYLSPNDKPLSMITNGNGRATFTVIATNLHTSQMKVWADFMENDDVLVVQPNGEIQDYLKYINTDELKHAQKQNEDGSTSNLFKDKSVVDDEFTDAVNNVMEMSMPSEEASRRVDLSPQISPRCNRKQVHYTTHEHAQELRYLNPQGKDYNFQIEFVKGAGVKFHQLDAETVKIASANAKKGIYGHPDNPTIPLNYSVESDSPEPIESKFGDVFASINNNLSTDNCESITIETVEEAREHQRGLFKRIKATVTFVKEKVTYVWEGFINLVEDAFDVLQSVFAHVQVFFRDLFEWLGSFFCWQDILNTQTAAIEMFNTTLEGLPDVIRKSKFAFDSLNESVLNEDPAVPEGDVFQSTHNDGVNDGNQANAKYGNPGMEGEDQNAPQNDEDKQYYGDTPQGNWFMSQITNAMSRVDAGIQISKELEDVVQEFINEIEGIVKPDEVTDALMPIYDLFQSKEGNGGIIETMQVTMEAVSSSLKSMLLKSLNAGIELFVTMVEKISDIMNSRINLPLITPLYEKVINTGSTLTYLNLVSLMGAVPSTLGYKFFTLIKTGTALSPFVSTENDIQNEDYQVSLEAYSNYLSIPDMRLSQVMMSAMMGEEVEVSSPSKSAQKASYVISHVFGFFYSYAYMNIGAADFMANRCLLPYDVVSRNYREEVDKFFGKKDIPFDEVQRFFSGTIISSSIFAQSISSPWYVGLDSFPKKGSSAYIEFIIWCCQWTLNILDIAGFVCTYNKYEKGQKAVTALTSIAGLAHLASFIYLAVEGDKELKKSTHKNYDRAELGLKTSQNVLTSLGESLAFTSLMSNNPFNGNSNPKILMSALYDGLCFEAVGIINLARTITSLSCTDIHERHVDV</sequence>
<feature type="compositionally biased region" description="Polar residues" evidence="1">
    <location>
        <begin position="1152"/>
        <end position="1167"/>
    </location>
</feature>
<reference evidence="2 3" key="1">
    <citation type="submission" date="2018-03" db="EMBL/GenBank/DDBJ databases">
        <title>Genomic Encyclopedia of Archaeal and Bacterial Type Strains, Phase II (KMG-II): from individual species to whole genera.</title>
        <authorList>
            <person name="Goeker M."/>
        </authorList>
    </citation>
    <scope>NUCLEOTIDE SEQUENCE [LARGE SCALE GENOMIC DNA]</scope>
    <source>
        <strain evidence="2 3">DSM 28229</strain>
    </source>
</reference>
<proteinExistence type="predicted"/>
<evidence type="ECO:0000313" key="2">
    <source>
        <dbReference type="EMBL" id="PWJ34963.1"/>
    </source>
</evidence>
<dbReference type="RefSeq" id="WP_146201768.1">
    <property type="nucleotide sequence ID" value="NZ_QGDO01000010.1"/>
</dbReference>
<name>A0A315YY24_SEDFL</name>